<dbReference type="EMBL" id="JBIAZU010000001">
    <property type="protein sequence ID" value="MFF5289137.1"/>
    <property type="molecule type" value="Genomic_DNA"/>
</dbReference>
<evidence type="ECO:0000256" key="1">
    <source>
        <dbReference type="SAM" id="Phobius"/>
    </source>
</evidence>
<proteinExistence type="predicted"/>
<reference evidence="3 4" key="1">
    <citation type="submission" date="2024-10" db="EMBL/GenBank/DDBJ databases">
        <title>The Natural Products Discovery Center: Release of the First 8490 Sequenced Strains for Exploring Actinobacteria Biosynthetic Diversity.</title>
        <authorList>
            <person name="Kalkreuter E."/>
            <person name="Kautsar S.A."/>
            <person name="Yang D."/>
            <person name="Bader C.D."/>
            <person name="Teijaro C.N."/>
            <person name="Fluegel L."/>
            <person name="Davis C.M."/>
            <person name="Simpson J.R."/>
            <person name="Lauterbach L."/>
            <person name="Steele A.D."/>
            <person name="Gui C."/>
            <person name="Meng S."/>
            <person name="Li G."/>
            <person name="Viehrig K."/>
            <person name="Ye F."/>
            <person name="Su P."/>
            <person name="Kiefer A.F."/>
            <person name="Nichols A."/>
            <person name="Cepeda A.J."/>
            <person name="Yan W."/>
            <person name="Fan B."/>
            <person name="Jiang Y."/>
            <person name="Adhikari A."/>
            <person name="Zheng C.-J."/>
            <person name="Schuster L."/>
            <person name="Cowan T.M."/>
            <person name="Smanski M.J."/>
            <person name="Chevrette M.G."/>
            <person name="De Carvalho L.P.S."/>
            <person name="Shen B."/>
        </authorList>
    </citation>
    <scope>NUCLEOTIDE SEQUENCE [LARGE SCALE GENOMIC DNA]</scope>
    <source>
        <strain evidence="3 4">NPDC000087</strain>
    </source>
</reference>
<keyword evidence="1" id="KW-0812">Transmembrane</keyword>
<feature type="transmembrane region" description="Helical" evidence="1">
    <location>
        <begin position="26"/>
        <end position="46"/>
    </location>
</feature>
<feature type="transmembrane region" description="Helical" evidence="1">
    <location>
        <begin position="149"/>
        <end position="169"/>
    </location>
</feature>
<comment type="caution">
    <text evidence="3">The sequence shown here is derived from an EMBL/GenBank/DDBJ whole genome shotgun (WGS) entry which is preliminary data.</text>
</comment>
<feature type="transmembrane region" description="Helical" evidence="1">
    <location>
        <begin position="175"/>
        <end position="196"/>
    </location>
</feature>
<keyword evidence="1" id="KW-1133">Transmembrane helix</keyword>
<name>A0ABW6W754_9ACTN</name>
<dbReference type="Proteomes" id="UP001602245">
    <property type="component" value="Unassembled WGS sequence"/>
</dbReference>
<dbReference type="Pfam" id="PF19993">
    <property type="entry name" value="DO-GTPase2"/>
    <property type="match status" value="1"/>
</dbReference>
<organism evidence="3 4">
    <name type="scientific">Paractinoplanes globisporus</name>
    <dbReference type="NCBI Taxonomy" id="113565"/>
    <lineage>
        <taxon>Bacteria</taxon>
        <taxon>Bacillati</taxon>
        <taxon>Actinomycetota</taxon>
        <taxon>Actinomycetes</taxon>
        <taxon>Micromonosporales</taxon>
        <taxon>Micromonosporaceae</taxon>
        <taxon>Paractinoplanes</taxon>
    </lineage>
</organism>
<gene>
    <name evidence="3" type="ORF">ACFY35_06855</name>
</gene>
<sequence length="529" mass="58580">MAATKGNPGQYTYYTYTPPARDTDQYWRLGFSLLAFPFIVLAGTLIQAGRSITAYAGGVASGLGVGRGDTEELSPRLPPREWEDGREPAYVQYLFGQAWRDVRHTVAVALRRQRQGIKSEFERVQKRRFLPPEDDAPDKRNAVIGAAQLTAIGTGLLLAEALLFVAFVAQAAVLGLLWAGVIAFVYVLILADSALLSMRHIHITCPNPDCHEVVSYPRYACPNCRTLHHDIRPGRYGVIHRTCRCGSHMPTLLMLGSHRMTAICPKCKNPLESNAGRMRELILPVFGSPIAGKTQLLAAVAMATDSLLERAQGQVEPADDPSRRWLRHAKELHTRGGTVTKTTTASQHAVSLQLTHNGRRLLLKMFDAAGETFQDPERIRELRYLRGGGTLLFVLDPLSVPALWNGLGDERRRQLEPIRAVTEPLIVFQETIQTLHQINIDTARFRLAVVVSKADVIAPEVSAARVGDDASIREWLGGPLDQGNLVRSVTHEFQRARFFLTNATLGDRRTHASIETLTSWILNNEGISV</sequence>
<feature type="domain" description="Double-GTPase 2" evidence="2">
    <location>
        <begin position="282"/>
        <end position="502"/>
    </location>
</feature>
<dbReference type="InterPro" id="IPR045528">
    <property type="entry name" value="DO-GTPase2"/>
</dbReference>
<accession>A0ABW6W754</accession>
<evidence type="ECO:0000313" key="3">
    <source>
        <dbReference type="EMBL" id="MFF5289137.1"/>
    </source>
</evidence>
<evidence type="ECO:0000313" key="4">
    <source>
        <dbReference type="Proteomes" id="UP001602245"/>
    </source>
</evidence>
<keyword evidence="1" id="KW-0472">Membrane</keyword>
<keyword evidence="4" id="KW-1185">Reference proteome</keyword>
<dbReference type="RefSeq" id="WP_157295230.1">
    <property type="nucleotide sequence ID" value="NZ_JBIAZU010000001.1"/>
</dbReference>
<protein>
    <recommendedName>
        <fullName evidence="2">Double-GTPase 2 domain-containing protein</fullName>
    </recommendedName>
</protein>
<evidence type="ECO:0000259" key="2">
    <source>
        <dbReference type="Pfam" id="PF19993"/>
    </source>
</evidence>